<feature type="transmembrane region" description="Helical" evidence="1">
    <location>
        <begin position="447"/>
        <end position="465"/>
    </location>
</feature>
<dbReference type="RefSeq" id="WP_043068084.1">
    <property type="nucleotide sequence ID" value="NZ_BJOA01000004.1"/>
</dbReference>
<keyword evidence="1" id="KW-0812">Transmembrane</keyword>
<organism evidence="2 4">
    <name type="scientific">Aneurinibacillus migulanus</name>
    <name type="common">Bacillus migulanus</name>
    <dbReference type="NCBI Taxonomy" id="47500"/>
    <lineage>
        <taxon>Bacteria</taxon>
        <taxon>Bacillati</taxon>
        <taxon>Bacillota</taxon>
        <taxon>Bacilli</taxon>
        <taxon>Bacillales</taxon>
        <taxon>Paenibacillaceae</taxon>
        <taxon>Aneurinibacillus group</taxon>
        <taxon>Aneurinibacillus</taxon>
    </lineage>
</organism>
<evidence type="ECO:0000313" key="4">
    <source>
        <dbReference type="Proteomes" id="UP000037269"/>
    </source>
</evidence>
<keyword evidence="1" id="KW-0472">Membrane</keyword>
<feature type="transmembrane region" description="Helical" evidence="1">
    <location>
        <begin position="131"/>
        <end position="156"/>
    </location>
</feature>
<feature type="transmembrane region" description="Helical" evidence="1">
    <location>
        <begin position="35"/>
        <end position="56"/>
    </location>
</feature>
<reference evidence="2 4" key="1">
    <citation type="submission" date="2015-07" db="EMBL/GenBank/DDBJ databases">
        <title>Fjat-14205 dsm 2895.</title>
        <authorList>
            <person name="Liu B."/>
            <person name="Wang J."/>
            <person name="Zhu Y."/>
            <person name="Liu G."/>
            <person name="Chen Q."/>
            <person name="Chen Z."/>
            <person name="Lan J."/>
            <person name="Che J."/>
            <person name="Ge C."/>
            <person name="Shi H."/>
            <person name="Pan Z."/>
            <person name="Liu X."/>
        </authorList>
    </citation>
    <scope>NUCLEOTIDE SEQUENCE [LARGE SCALE GENOMIC DNA]</scope>
    <source>
        <strain evidence="2 4">DSM 2895</strain>
    </source>
</reference>
<dbReference type="STRING" id="47500.AF333_24665"/>
<evidence type="ECO:0000313" key="2">
    <source>
        <dbReference type="EMBL" id="KON98156.1"/>
    </source>
</evidence>
<protein>
    <submittedName>
        <fullName evidence="2">Uncharacterized protein</fullName>
    </submittedName>
</protein>
<evidence type="ECO:0000313" key="5">
    <source>
        <dbReference type="Proteomes" id="UP000182836"/>
    </source>
</evidence>
<evidence type="ECO:0000313" key="3">
    <source>
        <dbReference type="EMBL" id="SDI06336.1"/>
    </source>
</evidence>
<evidence type="ECO:0000256" key="1">
    <source>
        <dbReference type="SAM" id="Phobius"/>
    </source>
</evidence>
<dbReference type="OrthoDB" id="8641791at2"/>
<gene>
    <name evidence="2" type="ORF">AF333_24665</name>
    <name evidence="3" type="ORF">SAMN04487909_101409</name>
</gene>
<feature type="transmembrane region" description="Helical" evidence="1">
    <location>
        <begin position="68"/>
        <end position="85"/>
    </location>
</feature>
<dbReference type="GeneID" id="42308317"/>
<feature type="transmembrane region" description="Helical" evidence="1">
    <location>
        <begin position="270"/>
        <end position="291"/>
    </location>
</feature>
<dbReference type="EMBL" id="LGUG01000004">
    <property type="protein sequence ID" value="KON98156.1"/>
    <property type="molecule type" value="Genomic_DNA"/>
</dbReference>
<dbReference type="PATRIC" id="fig|47500.8.peg.3495"/>
<sequence>MNWDVAHIIYALGAITVVVAMLFRKGVIIPSLVTTFLLGWAYKGGFGEGIVAGLAAIYTANIMAAKELFSIILLIAFMVGMLNALKELGADRKMITPIQGIMVNGHAAYWILFVATALLSTAFWPTPAVPLVAAVLIPVALRVGLPPIGIAIAITLAGQGMALSADALMQVALSADALMQVAPALSAKAAGMPQLSEAIWIKSIVLTLIVGGVASVISYVRIAKTIKKPAGMQKEEAQLDELDGTYFEEGEAEAAATLEFMPQKESGATATFFAVFTIVMFLLDIVAMSVFDIKGGDAGALIGGTAAIIMLVATIVKHKGDAFEEIGERLTEGFGFAIKIMGSIIPIAAFFFLGGQEHSTAVFGEGAPGFLFDIVEGIQAYIPSNEFIAAFGVLLVGILCGIDGSGFAGLPITGALAGALSHGTGIDTSMLAAVGQIGSIWSGGGTFIAWSSLIAVAAFVGVSPIELARKNFLPVMTGLIIATILAVIIW</sequence>
<name>A0A0D1W0P2_ANEMI</name>
<reference evidence="3 5" key="2">
    <citation type="submission" date="2016-10" db="EMBL/GenBank/DDBJ databases">
        <authorList>
            <person name="de Groot N.N."/>
        </authorList>
    </citation>
    <scope>NUCLEOTIDE SEQUENCE [LARGE SCALE GENOMIC DNA]</scope>
    <source>
        <strain evidence="3 5">DSM 2895</strain>
    </source>
</reference>
<feature type="transmembrane region" description="Helical" evidence="1">
    <location>
        <begin position="6"/>
        <end position="23"/>
    </location>
</feature>
<proteinExistence type="predicted"/>
<dbReference type="AlphaFoldDB" id="A0A0D1W0P2"/>
<feature type="transmembrane region" description="Helical" evidence="1">
    <location>
        <begin position="472"/>
        <end position="489"/>
    </location>
</feature>
<dbReference type="EMBL" id="FNED01000001">
    <property type="protein sequence ID" value="SDI06336.1"/>
    <property type="molecule type" value="Genomic_DNA"/>
</dbReference>
<dbReference type="Proteomes" id="UP000037269">
    <property type="component" value="Unassembled WGS sequence"/>
</dbReference>
<accession>A0A0D1W0P2</accession>
<dbReference type="Proteomes" id="UP000182836">
    <property type="component" value="Unassembled WGS sequence"/>
</dbReference>
<feature type="transmembrane region" description="Helical" evidence="1">
    <location>
        <begin position="297"/>
        <end position="316"/>
    </location>
</feature>
<feature type="transmembrane region" description="Helical" evidence="1">
    <location>
        <begin position="106"/>
        <end position="125"/>
    </location>
</feature>
<keyword evidence="4" id="KW-1185">Reference proteome</keyword>
<keyword evidence="1" id="KW-1133">Transmembrane helix</keyword>
<feature type="transmembrane region" description="Helical" evidence="1">
    <location>
        <begin position="199"/>
        <end position="220"/>
    </location>
</feature>
<feature type="transmembrane region" description="Helical" evidence="1">
    <location>
        <begin position="336"/>
        <end position="354"/>
    </location>
</feature>
<feature type="transmembrane region" description="Helical" evidence="1">
    <location>
        <begin position="387"/>
        <end position="412"/>
    </location>
</feature>